<keyword evidence="3" id="KW-0808">Transferase</keyword>
<protein>
    <submittedName>
        <fullName evidence="3">Methyltransferase FkbM family</fullName>
    </submittedName>
</protein>
<dbReference type="AlphaFoldDB" id="A0A837I7H7"/>
<dbReference type="Proteomes" id="UP000033815">
    <property type="component" value="Unassembled WGS sequence"/>
</dbReference>
<dbReference type="Pfam" id="PF05050">
    <property type="entry name" value="Methyltransf_21"/>
    <property type="match status" value="1"/>
</dbReference>
<dbReference type="InterPro" id="IPR001173">
    <property type="entry name" value="Glyco_trans_2-like"/>
</dbReference>
<dbReference type="InterPro" id="IPR029044">
    <property type="entry name" value="Nucleotide-diphossugar_trans"/>
</dbReference>
<dbReference type="NCBIfam" id="TIGR01444">
    <property type="entry name" value="fkbM_fam"/>
    <property type="match status" value="1"/>
</dbReference>
<dbReference type="PANTHER" id="PTHR43179:SF7">
    <property type="entry name" value="RHAMNOSYLTRANSFERASE WBBL"/>
    <property type="match status" value="1"/>
</dbReference>
<dbReference type="InterPro" id="IPR029063">
    <property type="entry name" value="SAM-dependent_MTases_sf"/>
</dbReference>
<dbReference type="InterPro" id="IPR006342">
    <property type="entry name" value="FkbM_mtfrase"/>
</dbReference>
<gene>
    <name evidence="3" type="ORF">UW25_C0002G0024</name>
</gene>
<evidence type="ECO:0000313" key="4">
    <source>
        <dbReference type="Proteomes" id="UP000033815"/>
    </source>
</evidence>
<evidence type="ECO:0000259" key="1">
    <source>
        <dbReference type="Pfam" id="PF00535"/>
    </source>
</evidence>
<comment type="caution">
    <text evidence="3">The sequence shown here is derived from an EMBL/GenBank/DDBJ whole genome shotgun (WGS) entry which is preliminary data.</text>
</comment>
<proteinExistence type="predicted"/>
<feature type="domain" description="Methyltransferase FkbM" evidence="2">
    <location>
        <begin position="720"/>
        <end position="865"/>
    </location>
</feature>
<dbReference type="Gene3D" id="3.40.50.2000">
    <property type="entry name" value="Glycogen Phosphorylase B"/>
    <property type="match status" value="1"/>
</dbReference>
<dbReference type="PANTHER" id="PTHR43179">
    <property type="entry name" value="RHAMNOSYLTRANSFERASE WBBL"/>
    <property type="match status" value="1"/>
</dbReference>
<dbReference type="SUPFAM" id="SSF53335">
    <property type="entry name" value="S-adenosyl-L-methionine-dependent methyltransferases"/>
    <property type="match status" value="1"/>
</dbReference>
<feature type="domain" description="Glycosyltransferase 2-like" evidence="1">
    <location>
        <begin position="356"/>
        <end position="476"/>
    </location>
</feature>
<dbReference type="SUPFAM" id="SSF53448">
    <property type="entry name" value="Nucleotide-diphospho-sugar transferases"/>
    <property type="match status" value="1"/>
</dbReference>
<dbReference type="GO" id="GO:0032259">
    <property type="term" value="P:methylation"/>
    <property type="evidence" value="ECO:0007669"/>
    <property type="project" value="UniProtKB-KW"/>
</dbReference>
<evidence type="ECO:0000259" key="2">
    <source>
        <dbReference type="Pfam" id="PF05050"/>
    </source>
</evidence>
<accession>A0A837I7H7</accession>
<dbReference type="EMBL" id="LCHP01000002">
    <property type="protein sequence ID" value="KKT37078.1"/>
    <property type="molecule type" value="Genomic_DNA"/>
</dbReference>
<name>A0A837I7H7_9BACT</name>
<dbReference type="Gene3D" id="3.90.550.10">
    <property type="entry name" value="Spore Coat Polysaccharide Biosynthesis Protein SpsA, Chain A"/>
    <property type="match status" value="1"/>
</dbReference>
<keyword evidence="3" id="KW-0489">Methyltransferase</keyword>
<dbReference type="GO" id="GO:0008168">
    <property type="term" value="F:methyltransferase activity"/>
    <property type="evidence" value="ECO:0007669"/>
    <property type="project" value="UniProtKB-KW"/>
</dbReference>
<sequence>MKKALLLYSKHHFNPEIKKESTASAGVISKSLYRTLIKSGYSVDYIDPSEVQNVKNKKYDLFIGHPAGWVEVINNNEINVKVVFMPTTHPARRNELIRKAADRWGVKKEELLEYKETQEALMLADYVVQIGNGFAVKSLIDNGVPKEKIIHMHYGIEHLPSEFSIGKRNLDNFLHLASGLGLRKGLPETLEIFTRYLKDKKLTAVGDIYKNGPNYEYWKNRIDSYSTKFSNFKYLGYIPSDSKEYNDLLEKQSWLLYPAIEEGEPGTVIEAMSKGVVPLMDRAGSGIDFSITKSYEPVEKQVKVALETSVEGWQKLSQKSKHYVGTIHNHNDWENRLLEIWNKILEKPDFNRPLVSIIIPFFNKEKTVELLLKKLLENTNSYKNYELHIIYDGCKDNTKEKAQVVLSEFNVPVYEYETPDIFEVKSNNLGLRKSNGKYCVIIQDDNFIHESEWLEKTVSFMEEVPRAAVVGGLAGVNFFPLTSNPSGPGVVKEPREVYQRVDIKLTSDIVDKVIEVDAVMRGPLIFRKELLEQYGYLDEVYCPFFNDDMDYCFRMKKLGFSIFYYPISVENKALTISDYSKEKRKFWDRTVMDHQKLFYSKWQNDFGKHQHYIVLNKTYDFLVSDTKFLLIKQINFIINVIKNKKFSIKPMLKKILIKTPLPIKLFFVKKFAQASSLFRKISFNIQIYGVQPRVAMWYVVDGDNTLRLNYDLSEDSVVFDVGGYEGGWSEKVFCKYGSNIHIFEPVNKFYKEIKEKFAKNSKVHVYNFGLGSKNEEAVFNIDGNSSSGFAGVKGSTEKVLINSIIDFIENNNIKSVDLMKINIEGAEYDLLEKLIETGWISKIGNIQVQFHDFIPNAYDRMIKIQDKLKLTHELTYHYEFVWENWKLKSDS</sequence>
<dbReference type="SUPFAM" id="SSF53756">
    <property type="entry name" value="UDP-Glycosyltransferase/glycogen phosphorylase"/>
    <property type="match status" value="1"/>
</dbReference>
<reference evidence="3 4" key="1">
    <citation type="journal article" date="2015" name="Nature">
        <title>rRNA introns, odd ribosomes, and small enigmatic genomes across a large radiation of phyla.</title>
        <authorList>
            <person name="Brown C.T."/>
            <person name="Hug L.A."/>
            <person name="Thomas B.C."/>
            <person name="Sharon I."/>
            <person name="Castelle C.J."/>
            <person name="Singh A."/>
            <person name="Wilkins M.J."/>
            <person name="Williams K.H."/>
            <person name="Banfield J.F."/>
        </authorList>
    </citation>
    <scope>NUCLEOTIDE SEQUENCE [LARGE SCALE GENOMIC DNA]</scope>
</reference>
<organism evidence="3 4">
    <name type="scientific">Candidatus Nomurabacteria bacterium GW2011_GWB1_44_12</name>
    <dbReference type="NCBI Taxonomy" id="1618748"/>
    <lineage>
        <taxon>Bacteria</taxon>
        <taxon>Candidatus Nomuraibacteriota</taxon>
    </lineage>
</organism>
<dbReference type="Pfam" id="PF00535">
    <property type="entry name" value="Glycos_transf_2"/>
    <property type="match status" value="1"/>
</dbReference>
<dbReference type="Gene3D" id="3.40.50.150">
    <property type="entry name" value="Vaccinia Virus protein VP39"/>
    <property type="match status" value="1"/>
</dbReference>
<evidence type="ECO:0000313" key="3">
    <source>
        <dbReference type="EMBL" id="KKT37078.1"/>
    </source>
</evidence>